<feature type="transmembrane region" description="Helical" evidence="13">
    <location>
        <begin position="448"/>
        <end position="470"/>
    </location>
</feature>
<keyword evidence="4 13" id="KW-0812">Transmembrane</keyword>
<dbReference type="AlphaFoldDB" id="A0A8J1UQ92"/>
<keyword evidence="3" id="KW-0813">Transport</keyword>
<evidence type="ECO:0000256" key="9">
    <source>
        <dbReference type="ARBA" id="ARBA00023136"/>
    </source>
</evidence>
<feature type="non-terminal residue" evidence="14">
    <location>
        <position position="1"/>
    </location>
</feature>
<dbReference type="OrthoDB" id="6500128at2759"/>
<dbReference type="EMBL" id="CAIIXF020000009">
    <property type="protein sequence ID" value="CAH1793467.1"/>
    <property type="molecule type" value="Genomic_DNA"/>
</dbReference>
<dbReference type="PROSITE" id="PS00211">
    <property type="entry name" value="ABC_TRANSPORTER_1"/>
    <property type="match status" value="1"/>
</dbReference>
<dbReference type="SUPFAM" id="SSF52540">
    <property type="entry name" value="P-loop containing nucleoside triphosphate hydrolases"/>
    <property type="match status" value="2"/>
</dbReference>
<dbReference type="Pfam" id="PF00005">
    <property type="entry name" value="ABC_tran"/>
    <property type="match status" value="1"/>
</dbReference>
<evidence type="ECO:0000256" key="8">
    <source>
        <dbReference type="ARBA" id="ARBA00022989"/>
    </source>
</evidence>
<dbReference type="PROSITE" id="PS50929">
    <property type="entry name" value="ABC_TM1F"/>
    <property type="match status" value="1"/>
</dbReference>
<feature type="transmembrane region" description="Helical" evidence="13">
    <location>
        <begin position="210"/>
        <end position="231"/>
    </location>
</feature>
<evidence type="ECO:0000256" key="13">
    <source>
        <dbReference type="SAM" id="Phobius"/>
    </source>
</evidence>
<proteinExistence type="inferred from homology"/>
<dbReference type="Gene3D" id="1.20.1560.10">
    <property type="entry name" value="ABC transporter type 1, transmembrane domain"/>
    <property type="match status" value="1"/>
</dbReference>
<dbReference type="InterPro" id="IPR027417">
    <property type="entry name" value="P-loop_NTPase"/>
</dbReference>
<dbReference type="Gene3D" id="3.40.50.300">
    <property type="entry name" value="P-loop containing nucleotide triphosphate hydrolases"/>
    <property type="match status" value="2"/>
</dbReference>
<evidence type="ECO:0000256" key="7">
    <source>
        <dbReference type="ARBA" id="ARBA00022840"/>
    </source>
</evidence>
<comment type="caution">
    <text evidence="14">The sequence shown here is derived from an EMBL/GenBank/DDBJ whole genome shotgun (WGS) entry which is preliminary data.</text>
</comment>
<evidence type="ECO:0000313" key="14">
    <source>
        <dbReference type="EMBL" id="CAH1793467.1"/>
    </source>
</evidence>
<evidence type="ECO:0000313" key="15">
    <source>
        <dbReference type="Proteomes" id="UP000749559"/>
    </source>
</evidence>
<feature type="region of interest" description="Disordered" evidence="12">
    <location>
        <begin position="134"/>
        <end position="172"/>
    </location>
</feature>
<organism evidence="14 15">
    <name type="scientific">Owenia fusiformis</name>
    <name type="common">Polychaete worm</name>
    <dbReference type="NCBI Taxonomy" id="6347"/>
    <lineage>
        <taxon>Eukaryota</taxon>
        <taxon>Metazoa</taxon>
        <taxon>Spiralia</taxon>
        <taxon>Lophotrochozoa</taxon>
        <taxon>Annelida</taxon>
        <taxon>Polychaeta</taxon>
        <taxon>Sedentaria</taxon>
        <taxon>Canalipalpata</taxon>
        <taxon>Sabellida</taxon>
        <taxon>Oweniida</taxon>
        <taxon>Oweniidae</taxon>
        <taxon>Owenia</taxon>
    </lineage>
</organism>
<dbReference type="EC" id="7.6.2.3" evidence="10"/>
<dbReference type="GO" id="GO:0005524">
    <property type="term" value="F:ATP binding"/>
    <property type="evidence" value="ECO:0007669"/>
    <property type="project" value="UniProtKB-KW"/>
</dbReference>
<evidence type="ECO:0000256" key="10">
    <source>
        <dbReference type="ARBA" id="ARBA00024220"/>
    </source>
</evidence>
<dbReference type="PROSITE" id="PS50893">
    <property type="entry name" value="ABC_TRANSPORTER_2"/>
    <property type="match status" value="1"/>
</dbReference>
<dbReference type="Pfam" id="PF00664">
    <property type="entry name" value="ABC_membrane"/>
    <property type="match status" value="1"/>
</dbReference>
<dbReference type="GO" id="GO:0016887">
    <property type="term" value="F:ATP hydrolysis activity"/>
    <property type="evidence" value="ECO:0007669"/>
    <property type="project" value="InterPro"/>
</dbReference>
<feature type="compositionally biased region" description="Low complexity" evidence="12">
    <location>
        <begin position="141"/>
        <end position="152"/>
    </location>
</feature>
<dbReference type="InterPro" id="IPR036640">
    <property type="entry name" value="ABC1_TM_sf"/>
</dbReference>
<keyword evidence="8 13" id="KW-1133">Transmembrane helix</keyword>
<accession>A0A8J1UQ92</accession>
<feature type="transmembrane region" description="Helical" evidence="13">
    <location>
        <begin position="366"/>
        <end position="384"/>
    </location>
</feature>
<comment type="subcellular location">
    <subcellularLocation>
        <location evidence="1">Vacuole membrane</location>
        <topology evidence="1">Multi-pass membrane protein</topology>
    </subcellularLocation>
</comment>
<evidence type="ECO:0000256" key="12">
    <source>
        <dbReference type="SAM" id="MobiDB-lite"/>
    </source>
</evidence>
<reference evidence="14" key="1">
    <citation type="submission" date="2022-03" db="EMBL/GenBank/DDBJ databases">
        <authorList>
            <person name="Martin C."/>
        </authorList>
    </citation>
    <scope>NUCLEOTIDE SEQUENCE</scope>
</reference>
<name>A0A8J1UQ92_OWEFU</name>
<keyword evidence="7" id="KW-0067">ATP-binding</keyword>
<dbReference type="FunFam" id="3.40.50.300:FF:000074">
    <property type="entry name" value="Multidrug resistance-associated protein 5 isoform 1"/>
    <property type="match status" value="1"/>
</dbReference>
<dbReference type="GO" id="GO:0015431">
    <property type="term" value="F:ABC-type glutathione S-conjugate transporter activity"/>
    <property type="evidence" value="ECO:0007669"/>
    <property type="project" value="UniProtKB-EC"/>
</dbReference>
<dbReference type="SUPFAM" id="SSF90123">
    <property type="entry name" value="ABC transporter transmembrane region"/>
    <property type="match status" value="1"/>
</dbReference>
<evidence type="ECO:0000256" key="4">
    <source>
        <dbReference type="ARBA" id="ARBA00022692"/>
    </source>
</evidence>
<protein>
    <recommendedName>
        <fullName evidence="10">ABC-type glutathione-S-conjugate transporter</fullName>
        <ecNumber evidence="10">7.6.2.3</ecNumber>
    </recommendedName>
</protein>
<evidence type="ECO:0000256" key="6">
    <source>
        <dbReference type="ARBA" id="ARBA00022741"/>
    </source>
</evidence>
<dbReference type="InterPro" id="IPR011527">
    <property type="entry name" value="ABC1_TM_dom"/>
</dbReference>
<dbReference type="CDD" id="cd18603">
    <property type="entry name" value="ABC_6TM_MRP1_2_3_6_D2_like"/>
    <property type="match status" value="1"/>
</dbReference>
<gene>
    <name evidence="14" type="ORF">OFUS_LOCUS18312</name>
</gene>
<dbReference type="InterPro" id="IPR003439">
    <property type="entry name" value="ABC_transporter-like_ATP-bd"/>
</dbReference>
<evidence type="ECO:0000256" key="1">
    <source>
        <dbReference type="ARBA" id="ARBA00004128"/>
    </source>
</evidence>
<dbReference type="FunFam" id="1.20.1560.10:FF:000001">
    <property type="entry name" value="ATP-binding cassette subfamily C member 1"/>
    <property type="match status" value="1"/>
</dbReference>
<sequence length="783" mass="86596">QKQRVSLARAVYQDKDIYLLDDPLSAVDAHVGKHIFDNVIGPAGILRNKTRVLVTNGINFLPKCDEIIVLNNGTISETGTFAQLLENAGAFSEYIATYLNDDERENEIDEDDDMIQIKRDLKRLVSVQSALSDKSDKDDAGSLAGSIASGKRGSMRKRSSPRKRTISTKSDKLANEDDVEIVKKPGKKEKLVEDEMAQEGGVRAIVFLKYFKACGVGFCILTVLATILYMGCQVGTNIWLNIWSSDKPLQKNGTLVQDKPLTNLRLGIYGTFGAGSVLTVLLQSISIALASVSASNILHSDLLHNVVRAPMSFFDTTPFGRIINRFAKDVDTLDINIPITIKIALFTLSSVIMTVVVIIYTTPLFVVVIIPLAVFYYFVQRFYVATSRQLKRLESISRSPIYSHFSETVVGASSIRAYGKQDEFVNKSDVLVNQNQQAYYPNIVSNRWLGILLEFIGNIIVLFAGLFAVIGRDTLSGGQIGLSVSYSLQVTQSLNFLVRMLTDLETHIVSVERIKEYTDIENEAVWEIENSKPPPAWPQEGAIAVDNYSVRYREGLDLVLKDVSFNVQPGEKVGIVGRTGAGKSSLTLALFRILEPANGSIIIDGKDITKMGLHSLRSKLTIIPQEPVLFSGSLRMNLDPTDIRTDDELWGALENAHLKDYVAGLPEKLMHPCSEGGENLSVGQRQLVCLARALLRKTKILILDEATAAVDLETDDLIQNTIRTEFKDSTVVTIAHRLNTIIDYDRILVLDAGMRKEYETPTALLNDKTTIFYGMAKDAGLVS</sequence>
<keyword evidence="9 13" id="KW-0472">Membrane</keyword>
<dbReference type="Proteomes" id="UP000749559">
    <property type="component" value="Unassembled WGS sequence"/>
</dbReference>
<evidence type="ECO:0000256" key="2">
    <source>
        <dbReference type="ARBA" id="ARBA00009726"/>
    </source>
</evidence>
<dbReference type="SMART" id="SM00382">
    <property type="entry name" value="AAA"/>
    <property type="match status" value="1"/>
</dbReference>
<dbReference type="PANTHER" id="PTHR24223">
    <property type="entry name" value="ATP-BINDING CASSETTE SUB-FAMILY C"/>
    <property type="match status" value="1"/>
</dbReference>
<keyword evidence="15" id="KW-1185">Reference proteome</keyword>
<dbReference type="InterPro" id="IPR017871">
    <property type="entry name" value="ABC_transporter-like_CS"/>
</dbReference>
<comment type="catalytic activity">
    <reaction evidence="11">
        <text>leukotriene C4(in) + ATP + H2O = leukotriene C4(out) + ADP + phosphate + H(+)</text>
        <dbReference type="Rhea" id="RHEA:38963"/>
        <dbReference type="ChEBI" id="CHEBI:15377"/>
        <dbReference type="ChEBI" id="CHEBI:15378"/>
        <dbReference type="ChEBI" id="CHEBI:30616"/>
        <dbReference type="ChEBI" id="CHEBI:43474"/>
        <dbReference type="ChEBI" id="CHEBI:57973"/>
        <dbReference type="ChEBI" id="CHEBI:456216"/>
    </reaction>
    <physiologicalReaction direction="left-to-right" evidence="11">
        <dbReference type="Rhea" id="RHEA:38964"/>
    </physiologicalReaction>
</comment>
<dbReference type="InterPro" id="IPR050173">
    <property type="entry name" value="ABC_transporter_C-like"/>
</dbReference>
<evidence type="ECO:0000256" key="11">
    <source>
        <dbReference type="ARBA" id="ARBA00047523"/>
    </source>
</evidence>
<keyword evidence="6" id="KW-0547">Nucleotide-binding</keyword>
<keyword evidence="5" id="KW-0677">Repeat</keyword>
<comment type="similarity">
    <text evidence="2">Belongs to the ABC transporter superfamily. ABCC family. Conjugate transporter (TC 3.A.1.208) subfamily.</text>
</comment>
<feature type="transmembrane region" description="Helical" evidence="13">
    <location>
        <begin position="266"/>
        <end position="290"/>
    </location>
</feature>
<dbReference type="PANTHER" id="PTHR24223:SF443">
    <property type="entry name" value="MULTIDRUG-RESISTANCE LIKE PROTEIN 1, ISOFORM I"/>
    <property type="match status" value="1"/>
</dbReference>
<dbReference type="InterPro" id="IPR003593">
    <property type="entry name" value="AAA+_ATPase"/>
</dbReference>
<dbReference type="CDD" id="cd03244">
    <property type="entry name" value="ABCC_MRP_domain2"/>
    <property type="match status" value="1"/>
</dbReference>
<feature type="compositionally biased region" description="Basic residues" evidence="12">
    <location>
        <begin position="153"/>
        <end position="166"/>
    </location>
</feature>
<evidence type="ECO:0000256" key="3">
    <source>
        <dbReference type="ARBA" id="ARBA00022448"/>
    </source>
</evidence>
<dbReference type="GO" id="GO:0005774">
    <property type="term" value="C:vacuolar membrane"/>
    <property type="evidence" value="ECO:0007669"/>
    <property type="project" value="UniProtKB-SubCell"/>
</dbReference>
<evidence type="ECO:0000256" key="5">
    <source>
        <dbReference type="ARBA" id="ARBA00022737"/>
    </source>
</evidence>